<sequence>MSRRGRDRITRWAGVVVAVIVLPDVAESSTVIVLPDVAGVVVTIDHVVVTTSCVYIEGPLVTVIMWW</sequence>
<proteinExistence type="predicted"/>
<dbReference type="EMBL" id="JACCHS010000120">
    <property type="protein sequence ID" value="NYT47309.1"/>
    <property type="molecule type" value="Genomic_DNA"/>
</dbReference>
<accession>A0A7Z0MP66</accession>
<comment type="caution">
    <text evidence="1">The sequence shown here is derived from an EMBL/GenBank/DDBJ whole genome shotgun (WGS) entry which is preliminary data.</text>
</comment>
<evidence type="ECO:0000313" key="1">
    <source>
        <dbReference type="EMBL" id="NYT47309.1"/>
    </source>
</evidence>
<protein>
    <submittedName>
        <fullName evidence="1">Uncharacterized protein</fullName>
    </submittedName>
</protein>
<evidence type="ECO:0000313" key="2">
    <source>
        <dbReference type="Proteomes" id="UP000537890"/>
    </source>
</evidence>
<reference evidence="1 2" key="1">
    <citation type="submission" date="2020-05" db="EMBL/GenBank/DDBJ databases">
        <title>Horizontal transmission and recombination maintain forever young bacterial symbiont genomes.</title>
        <authorList>
            <person name="Russell S.L."/>
            <person name="Pepper-Tunick E."/>
            <person name="Svedberg J."/>
            <person name="Byrne A."/>
            <person name="Ruelas Castillo J."/>
            <person name="Vollmers C."/>
            <person name="Beinart R.A."/>
            <person name="Corbett-Detig R."/>
        </authorList>
    </citation>
    <scope>NUCLEOTIDE SEQUENCE [LARGE SCALE GENOMIC DNA]</scope>
    <source>
        <strain evidence="1">4727-3</strain>
    </source>
</reference>
<dbReference type="AlphaFoldDB" id="A0A7Z0MP66"/>
<gene>
    <name evidence="1" type="ORF">H0A75_06760</name>
</gene>
<name>A0A7Z0MP66_9GAMM</name>
<dbReference type="Proteomes" id="UP000537890">
    <property type="component" value="Unassembled WGS sequence"/>
</dbReference>
<organism evidence="1 2">
    <name type="scientific">Candidatus Methanofishera endochildressiae</name>
    <dbReference type="NCBI Taxonomy" id="2738884"/>
    <lineage>
        <taxon>Bacteria</taxon>
        <taxon>Pseudomonadati</taxon>
        <taxon>Pseudomonadota</taxon>
        <taxon>Gammaproteobacteria</taxon>
        <taxon>Candidatus Methanofishera</taxon>
    </lineage>
</organism>